<feature type="domain" description="Nudix hydrolase" evidence="2">
    <location>
        <begin position="7"/>
        <end position="140"/>
    </location>
</feature>
<dbReference type="CDD" id="cd04673">
    <property type="entry name" value="NUDIX_ADPRase"/>
    <property type="match status" value="1"/>
</dbReference>
<dbReference type="AlphaFoldDB" id="A0A3R9PCY6"/>
<dbReference type="InterPro" id="IPR015797">
    <property type="entry name" value="NUDIX_hydrolase-like_dom_sf"/>
</dbReference>
<name>A0A3R9PCY6_9CREN</name>
<accession>A0A3R9PCY6</accession>
<reference evidence="3 4" key="1">
    <citation type="submission" date="2018-10" db="EMBL/GenBank/DDBJ databases">
        <title>Co-occurring genomic capacity for anaerobic methane metabolism and dissimilatory sulfite reduction discovered in the Korarchaeota.</title>
        <authorList>
            <person name="Mckay L.J."/>
            <person name="Dlakic M."/>
            <person name="Fields M.W."/>
            <person name="Delmont T.O."/>
            <person name="Eren A.M."/>
            <person name="Jay Z.J."/>
            <person name="Klingelsmith K.B."/>
            <person name="Rusch D.B."/>
            <person name="Inskeep W.P."/>
        </authorList>
    </citation>
    <scope>NUCLEOTIDE SEQUENCE [LARGE SCALE GENOMIC DNA]</scope>
    <source>
        <strain evidence="3 4">WS</strain>
    </source>
</reference>
<sequence length="151" mass="16605">MREFPRYAIASVGAVLLREGKLLLVRRGFPPGQGKWSIPGGAVEAGESILEAAKRELFEETNLSAEPIGLIALSQVVVNDDSRVKYHYVIADIIFDPASIEGSERPGGDAIDVSWFSLEEASTREDVTRTTRKLAGLLRNGIKYLPMDYIL</sequence>
<dbReference type="PROSITE" id="PS51462">
    <property type="entry name" value="NUDIX"/>
    <property type="match status" value="1"/>
</dbReference>
<protein>
    <submittedName>
        <fullName evidence="3">NUDIX domain-containing protein</fullName>
    </submittedName>
</protein>
<dbReference type="InterPro" id="IPR020476">
    <property type="entry name" value="Nudix_hydrolase"/>
</dbReference>
<dbReference type="RefSeq" id="WP_125742532.1">
    <property type="nucleotide sequence ID" value="NZ_RCOR01000042.1"/>
</dbReference>
<organism evidence="3 4">
    <name type="scientific">Candidatus Korarchaeum cryptofilum</name>
    <dbReference type="NCBI Taxonomy" id="498846"/>
    <lineage>
        <taxon>Archaea</taxon>
        <taxon>Thermoproteota</taxon>
        <taxon>Candidatus Korarchaeia</taxon>
        <taxon>Candidatus Korarchaeales</taxon>
        <taxon>Candidatus Korarchaeaceae</taxon>
        <taxon>Candidatus Korarchaeum</taxon>
    </lineage>
</organism>
<dbReference type="SUPFAM" id="SSF55811">
    <property type="entry name" value="Nudix"/>
    <property type="match status" value="1"/>
</dbReference>
<dbReference type="PANTHER" id="PTHR43736">
    <property type="entry name" value="ADP-RIBOSE PYROPHOSPHATASE"/>
    <property type="match status" value="1"/>
</dbReference>
<dbReference type="EMBL" id="RCOR01000042">
    <property type="protein sequence ID" value="RSN67681.1"/>
    <property type="molecule type" value="Genomic_DNA"/>
</dbReference>
<dbReference type="Gene3D" id="3.90.79.10">
    <property type="entry name" value="Nucleoside Triphosphate Pyrophosphohydrolase"/>
    <property type="match status" value="1"/>
</dbReference>
<proteinExistence type="predicted"/>
<evidence type="ECO:0000256" key="1">
    <source>
        <dbReference type="ARBA" id="ARBA00022801"/>
    </source>
</evidence>
<keyword evidence="1" id="KW-0378">Hydrolase</keyword>
<evidence type="ECO:0000259" key="2">
    <source>
        <dbReference type="PROSITE" id="PS51462"/>
    </source>
</evidence>
<evidence type="ECO:0000313" key="3">
    <source>
        <dbReference type="EMBL" id="RSN67681.1"/>
    </source>
</evidence>
<dbReference type="InterPro" id="IPR020084">
    <property type="entry name" value="NUDIX_hydrolase_CS"/>
</dbReference>
<dbReference type="InterPro" id="IPR000086">
    <property type="entry name" value="NUDIX_hydrolase_dom"/>
</dbReference>
<evidence type="ECO:0000313" key="4">
    <source>
        <dbReference type="Proteomes" id="UP000278149"/>
    </source>
</evidence>
<dbReference type="PRINTS" id="PR00502">
    <property type="entry name" value="NUDIXFAMILY"/>
</dbReference>
<dbReference type="PANTHER" id="PTHR43736:SF1">
    <property type="entry name" value="DIHYDRONEOPTERIN TRIPHOSPHATE DIPHOSPHATASE"/>
    <property type="match status" value="1"/>
</dbReference>
<dbReference type="PROSITE" id="PS00893">
    <property type="entry name" value="NUDIX_BOX"/>
    <property type="match status" value="1"/>
</dbReference>
<gene>
    <name evidence="3" type="ORF">D9Q81_07765</name>
</gene>
<dbReference type="Proteomes" id="UP000278149">
    <property type="component" value="Unassembled WGS sequence"/>
</dbReference>
<dbReference type="GO" id="GO:0016787">
    <property type="term" value="F:hydrolase activity"/>
    <property type="evidence" value="ECO:0007669"/>
    <property type="project" value="UniProtKB-KW"/>
</dbReference>
<dbReference type="Pfam" id="PF00293">
    <property type="entry name" value="NUDIX"/>
    <property type="match status" value="1"/>
</dbReference>
<comment type="caution">
    <text evidence="3">The sequence shown here is derived from an EMBL/GenBank/DDBJ whole genome shotgun (WGS) entry which is preliminary data.</text>
</comment>